<reference evidence="2 3" key="1">
    <citation type="journal article" date="2014" name="Genome Announc.">
        <title>Genome sequence of the basidiomycetous fungus Pseudozyma aphidis DSM70725, an efficient producer of biosurfactant mannosylerythritol lipids.</title>
        <authorList>
            <person name="Lorenz S."/>
            <person name="Guenther M."/>
            <person name="Grumaz C."/>
            <person name="Rupp S."/>
            <person name="Zibek S."/>
            <person name="Sohn K."/>
        </authorList>
    </citation>
    <scope>NUCLEOTIDE SEQUENCE [LARGE SCALE GENOMIC DNA]</scope>
    <source>
        <strain evidence="3">ATCC 32657 / CBS 517.83 / DSM 70725 / JCM 10318 / NBRC 10182 / NRRL Y-7954 / St-0401</strain>
    </source>
</reference>
<feature type="region of interest" description="Disordered" evidence="1">
    <location>
        <begin position="836"/>
        <end position="1013"/>
    </location>
</feature>
<protein>
    <submittedName>
        <fullName evidence="2">Uncharacterized protein</fullName>
    </submittedName>
</protein>
<feature type="compositionally biased region" description="Polar residues" evidence="1">
    <location>
        <begin position="393"/>
        <end position="404"/>
    </location>
</feature>
<evidence type="ECO:0000313" key="3">
    <source>
        <dbReference type="Proteomes" id="UP000019462"/>
    </source>
</evidence>
<keyword evidence="3" id="KW-1185">Reference proteome</keyword>
<gene>
    <name evidence="2" type="ORF">PaG_05255</name>
</gene>
<evidence type="ECO:0000313" key="2">
    <source>
        <dbReference type="EMBL" id="ETS61289.1"/>
    </source>
</evidence>
<feature type="compositionally biased region" description="Low complexity" evidence="1">
    <location>
        <begin position="350"/>
        <end position="365"/>
    </location>
</feature>
<feature type="region of interest" description="Disordered" evidence="1">
    <location>
        <begin position="716"/>
        <end position="820"/>
    </location>
</feature>
<dbReference type="OrthoDB" id="2556840at2759"/>
<feature type="region of interest" description="Disordered" evidence="1">
    <location>
        <begin position="529"/>
        <end position="600"/>
    </location>
</feature>
<feature type="compositionally biased region" description="Low complexity" evidence="1">
    <location>
        <begin position="551"/>
        <end position="561"/>
    </location>
</feature>
<feature type="compositionally biased region" description="Polar residues" evidence="1">
    <location>
        <begin position="1001"/>
        <end position="1013"/>
    </location>
</feature>
<sequence>MLLTGMSRIAATLKIRCNVHFADPLPQQQQQETFTTEILSTVAVARYLANSGLVCGVGAKTIAQNSVASFIFLDLDVASAANPQDIARLVAPEPTRLAPHQCHHVGRPCTSYQTPATLHHLHHFDERLQAAKLWFNTGDLGWDHSSHIRHPLHSARFIRPLPLQVQPLQEPSTPTSLLISSPAFSAKTGSGQHPLFHAPGCRSTPKVFDSAQRQLHHVGAKPSPCVASSHALADTLRAWAHHFRITSIFCRIPSAANLAHLPGSRNFCDLIAFSSIDHSGEVSSDLLAAAKLAADDISTPLPGPSIPAMSGVTIGASHEASDRAPRDVHRQTPTFDQGQDSVEEDELSDDASLAASASRSSYRASSSRRRLVSPRRSDDIKMVDAPSSKRPKPSNSEASPTSKPVETMQRLSTREDDPGVRIPRNRSSSPPRRDDLGFDAASLRLLSPQEVEKFLDLIFKHHPEPMTAESMRQSVDALYSDWAQYCAQRQVPVKLAKKPLMDEYAKIFNGVYGPSLQDKARSIAQELSNRPANAPTYGDAASDKRAQKGASSSRRSQTSSSMDEDSDEDASEAVDGPVGRDVEASEGASPERAGGKGKKNIAQVGRNGLAVLPPGLFDILRNHLRDDILSSIMPSVRTDLTEQTRELFLQNQDLFGRLKEMEERVRNQELWIRHLLARDPADGASPHVGPGHGPHLVDAGLAGADAAAGMAAKPRPFSAATRDPAGLVRHARRAASSSDHEFGPLTGDYFGGNAPLSPRQAGRMDPRAAHAPGVHSSLAWEGRSSAGGVEPTAGTVRGQAPPFATGRREPEAAHVGGYREVAPSERRLSYANEAYRRPSSWQSEPHGGRGSISHNHSGGHGDLAFQPPSGPTLAETRRMSAFSGSGAATRGGAPPSGAPGVHEEFRRPGPSMYPRDSAMSPGEPAYEIRRAPPGFGASQSESYFGDAGEGIKAPLPPRAGMPDSPGLMQRNKRGRPSKFELTQTRPDGGAPGRGAAFGANSHPSSTQPRPYLS</sequence>
<feature type="region of interest" description="Disordered" evidence="1">
    <location>
        <begin position="318"/>
        <end position="436"/>
    </location>
</feature>
<dbReference type="EMBL" id="AWNI01000022">
    <property type="protein sequence ID" value="ETS61289.1"/>
    <property type="molecule type" value="Genomic_DNA"/>
</dbReference>
<feature type="compositionally biased region" description="Low complexity" evidence="1">
    <location>
        <begin position="421"/>
        <end position="430"/>
    </location>
</feature>
<comment type="caution">
    <text evidence="2">The sequence shown here is derived from an EMBL/GenBank/DDBJ whole genome shotgun (WGS) entry which is preliminary data.</text>
</comment>
<proteinExistence type="predicted"/>
<dbReference type="Proteomes" id="UP000019462">
    <property type="component" value="Unassembled WGS sequence"/>
</dbReference>
<organism evidence="2 3">
    <name type="scientific">Moesziomyces aphidis</name>
    <name type="common">Pseudozyma aphidis</name>
    <dbReference type="NCBI Taxonomy" id="84754"/>
    <lineage>
        <taxon>Eukaryota</taxon>
        <taxon>Fungi</taxon>
        <taxon>Dikarya</taxon>
        <taxon>Basidiomycota</taxon>
        <taxon>Ustilaginomycotina</taxon>
        <taxon>Ustilaginomycetes</taxon>
        <taxon>Ustilaginales</taxon>
        <taxon>Ustilaginaceae</taxon>
        <taxon>Moesziomyces</taxon>
    </lineage>
</organism>
<dbReference type="AlphaFoldDB" id="W3VID7"/>
<name>W3VID7_MOEAP</name>
<dbReference type="HOGENOM" id="CLU_011670_0_0_1"/>
<feature type="compositionally biased region" description="Basic and acidic residues" evidence="1">
    <location>
        <begin position="319"/>
        <end position="330"/>
    </location>
</feature>
<accession>W3VID7</accession>
<feature type="compositionally biased region" description="Acidic residues" evidence="1">
    <location>
        <begin position="562"/>
        <end position="572"/>
    </location>
</feature>
<evidence type="ECO:0000256" key="1">
    <source>
        <dbReference type="SAM" id="MobiDB-lite"/>
    </source>
</evidence>